<evidence type="ECO:0000313" key="3">
    <source>
        <dbReference type="Proteomes" id="UP001301958"/>
    </source>
</evidence>
<feature type="transmembrane region" description="Helical" evidence="1">
    <location>
        <begin position="6"/>
        <end position="28"/>
    </location>
</feature>
<accession>A0AAN7BTD4</accession>
<reference evidence="2" key="1">
    <citation type="journal article" date="2023" name="Mol. Phylogenet. Evol.">
        <title>Genome-scale phylogeny and comparative genomics of the fungal order Sordariales.</title>
        <authorList>
            <person name="Hensen N."/>
            <person name="Bonometti L."/>
            <person name="Westerberg I."/>
            <person name="Brannstrom I.O."/>
            <person name="Guillou S."/>
            <person name="Cros-Aarteil S."/>
            <person name="Calhoun S."/>
            <person name="Haridas S."/>
            <person name="Kuo A."/>
            <person name="Mondo S."/>
            <person name="Pangilinan J."/>
            <person name="Riley R."/>
            <person name="LaButti K."/>
            <person name="Andreopoulos B."/>
            <person name="Lipzen A."/>
            <person name="Chen C."/>
            <person name="Yan M."/>
            <person name="Daum C."/>
            <person name="Ng V."/>
            <person name="Clum A."/>
            <person name="Steindorff A."/>
            <person name="Ohm R.A."/>
            <person name="Martin F."/>
            <person name="Silar P."/>
            <person name="Natvig D.O."/>
            <person name="Lalanne C."/>
            <person name="Gautier V."/>
            <person name="Ament-Velasquez S.L."/>
            <person name="Kruys A."/>
            <person name="Hutchinson M.I."/>
            <person name="Powell A.J."/>
            <person name="Barry K."/>
            <person name="Miller A.N."/>
            <person name="Grigoriev I.V."/>
            <person name="Debuchy R."/>
            <person name="Gladieux P."/>
            <person name="Hiltunen Thoren M."/>
            <person name="Johannesson H."/>
        </authorList>
    </citation>
    <scope>NUCLEOTIDE SEQUENCE</scope>
    <source>
        <strain evidence="2">CBS 990.96</strain>
    </source>
</reference>
<organism evidence="2 3">
    <name type="scientific">Podospora fimiseda</name>
    <dbReference type="NCBI Taxonomy" id="252190"/>
    <lineage>
        <taxon>Eukaryota</taxon>
        <taxon>Fungi</taxon>
        <taxon>Dikarya</taxon>
        <taxon>Ascomycota</taxon>
        <taxon>Pezizomycotina</taxon>
        <taxon>Sordariomycetes</taxon>
        <taxon>Sordariomycetidae</taxon>
        <taxon>Sordariales</taxon>
        <taxon>Podosporaceae</taxon>
        <taxon>Podospora</taxon>
    </lineage>
</organism>
<proteinExistence type="predicted"/>
<evidence type="ECO:0000256" key="1">
    <source>
        <dbReference type="SAM" id="Phobius"/>
    </source>
</evidence>
<comment type="caution">
    <text evidence="2">The sequence shown here is derived from an EMBL/GenBank/DDBJ whole genome shotgun (WGS) entry which is preliminary data.</text>
</comment>
<keyword evidence="1" id="KW-1133">Transmembrane helix</keyword>
<keyword evidence="3" id="KW-1185">Reference proteome</keyword>
<sequence length="113" mass="11847">MIVVSVIAIGITTAIAAIHVIALAALIVSGTVTPKMTGTGKIVTGARMALTVMTGSVCDPVPSVIRRNQLTARRQPSIVPIVPPMMTLMLPSERSRSRGLIMKGKGGFLTIRL</sequence>
<reference evidence="2" key="2">
    <citation type="submission" date="2023-05" db="EMBL/GenBank/DDBJ databases">
        <authorList>
            <consortium name="Lawrence Berkeley National Laboratory"/>
            <person name="Steindorff A."/>
            <person name="Hensen N."/>
            <person name="Bonometti L."/>
            <person name="Westerberg I."/>
            <person name="Brannstrom I.O."/>
            <person name="Guillou S."/>
            <person name="Cros-Aarteil S."/>
            <person name="Calhoun S."/>
            <person name="Haridas S."/>
            <person name="Kuo A."/>
            <person name="Mondo S."/>
            <person name="Pangilinan J."/>
            <person name="Riley R."/>
            <person name="Labutti K."/>
            <person name="Andreopoulos B."/>
            <person name="Lipzen A."/>
            <person name="Chen C."/>
            <person name="Yanf M."/>
            <person name="Daum C."/>
            <person name="Ng V."/>
            <person name="Clum A."/>
            <person name="Ohm R."/>
            <person name="Martin F."/>
            <person name="Silar P."/>
            <person name="Natvig D."/>
            <person name="Lalanne C."/>
            <person name="Gautier V."/>
            <person name="Ament-Velasquez S.L."/>
            <person name="Kruys A."/>
            <person name="Hutchinson M.I."/>
            <person name="Powell A.J."/>
            <person name="Barry K."/>
            <person name="Miller A.N."/>
            <person name="Grigoriev I.V."/>
            <person name="Debuchy R."/>
            <person name="Gladieux P."/>
            <person name="Thoren M.H."/>
            <person name="Johannesson H."/>
        </authorList>
    </citation>
    <scope>NUCLEOTIDE SEQUENCE</scope>
    <source>
        <strain evidence="2">CBS 990.96</strain>
    </source>
</reference>
<keyword evidence="1" id="KW-0812">Transmembrane</keyword>
<name>A0AAN7BTD4_9PEZI</name>
<dbReference type="EMBL" id="MU865309">
    <property type="protein sequence ID" value="KAK4229311.1"/>
    <property type="molecule type" value="Genomic_DNA"/>
</dbReference>
<protein>
    <submittedName>
        <fullName evidence="2">Uncharacterized protein</fullName>
    </submittedName>
</protein>
<gene>
    <name evidence="2" type="ORF">QBC38DRAFT_113606</name>
</gene>
<dbReference type="AlphaFoldDB" id="A0AAN7BTD4"/>
<keyword evidence="1" id="KW-0472">Membrane</keyword>
<evidence type="ECO:0000313" key="2">
    <source>
        <dbReference type="EMBL" id="KAK4229311.1"/>
    </source>
</evidence>
<dbReference type="Proteomes" id="UP001301958">
    <property type="component" value="Unassembled WGS sequence"/>
</dbReference>